<feature type="transmembrane region" description="Helical" evidence="1">
    <location>
        <begin position="114"/>
        <end position="136"/>
    </location>
</feature>
<evidence type="ECO:0000256" key="1">
    <source>
        <dbReference type="SAM" id="Phobius"/>
    </source>
</evidence>
<name>X1IR15_9ZZZZ</name>
<keyword evidence="1" id="KW-0472">Membrane</keyword>
<sequence>EHIVNAAERRLKLLLRVVGVVSLPAVVAVFMPHSWLVRGVELAEPGTAVRVLIPYLARLVSAFYVLLGGMMVVFSTDVRRYAGPIRLVALWSLLAIVAFLIYGVPALAKGGLGWFIWFVTSDVAFGFALAVAILLLQWRIARHDRREGLDE</sequence>
<organism evidence="2">
    <name type="scientific">marine sediment metagenome</name>
    <dbReference type="NCBI Taxonomy" id="412755"/>
    <lineage>
        <taxon>unclassified sequences</taxon>
        <taxon>metagenomes</taxon>
        <taxon>ecological metagenomes</taxon>
    </lineage>
</organism>
<proteinExistence type="predicted"/>
<reference evidence="2" key="1">
    <citation type="journal article" date="2014" name="Front. Microbiol.">
        <title>High frequency of phylogenetically diverse reductive dehalogenase-homologous genes in deep subseafloor sedimentary metagenomes.</title>
        <authorList>
            <person name="Kawai M."/>
            <person name="Futagami T."/>
            <person name="Toyoda A."/>
            <person name="Takaki Y."/>
            <person name="Nishi S."/>
            <person name="Hori S."/>
            <person name="Arai W."/>
            <person name="Tsubouchi T."/>
            <person name="Morono Y."/>
            <person name="Uchiyama I."/>
            <person name="Ito T."/>
            <person name="Fujiyama A."/>
            <person name="Inagaki F."/>
            <person name="Takami H."/>
        </authorList>
    </citation>
    <scope>NUCLEOTIDE SEQUENCE</scope>
    <source>
        <strain evidence="2">Expedition CK06-06</strain>
    </source>
</reference>
<comment type="caution">
    <text evidence="2">The sequence shown here is derived from an EMBL/GenBank/DDBJ whole genome shotgun (WGS) entry which is preliminary data.</text>
</comment>
<keyword evidence="1" id="KW-1133">Transmembrane helix</keyword>
<keyword evidence="1" id="KW-0812">Transmembrane</keyword>
<feature type="non-terminal residue" evidence="2">
    <location>
        <position position="1"/>
    </location>
</feature>
<protein>
    <submittedName>
        <fullName evidence="2">Uncharacterized protein</fullName>
    </submittedName>
</protein>
<feature type="transmembrane region" description="Helical" evidence="1">
    <location>
        <begin position="55"/>
        <end position="75"/>
    </location>
</feature>
<dbReference type="AlphaFoldDB" id="X1IR15"/>
<feature type="transmembrane region" description="Helical" evidence="1">
    <location>
        <begin position="13"/>
        <end position="35"/>
    </location>
</feature>
<evidence type="ECO:0000313" key="2">
    <source>
        <dbReference type="EMBL" id="GAH68539.1"/>
    </source>
</evidence>
<feature type="transmembrane region" description="Helical" evidence="1">
    <location>
        <begin position="87"/>
        <end position="108"/>
    </location>
</feature>
<accession>X1IR15</accession>
<gene>
    <name evidence="2" type="ORF">S03H2_50839</name>
</gene>
<dbReference type="EMBL" id="BARU01032217">
    <property type="protein sequence ID" value="GAH68539.1"/>
    <property type="molecule type" value="Genomic_DNA"/>
</dbReference>